<reference evidence="10" key="1">
    <citation type="submission" date="2024-03" db="EMBL/GenBank/DDBJ databases">
        <title>The Complete Genome of 'Candidatus Phytoplasma fraxini' AshY1 from the Ash Yellows Group.</title>
        <authorList>
            <person name="Boehm J.W."/>
            <person name="Huettel B."/>
            <person name="Schneider B."/>
            <person name="Kube M."/>
        </authorList>
    </citation>
    <scope>NUCLEOTIDE SEQUENCE [LARGE SCALE GENOMIC DNA]</scope>
    <source>
        <strain evidence="10">AshY1</strain>
    </source>
</reference>
<keyword evidence="2 7" id="KW-0699">rRNA-binding</keyword>
<feature type="domain" description="Ribosomal protein L9" evidence="8">
    <location>
        <begin position="1"/>
        <end position="45"/>
    </location>
</feature>
<keyword evidence="3 7" id="KW-0694">RNA-binding</keyword>
<evidence type="ECO:0000313" key="11">
    <source>
        <dbReference type="Proteomes" id="UP001484199"/>
    </source>
</evidence>
<dbReference type="InterPro" id="IPR036791">
    <property type="entry name" value="Ribosomal_bL9_C_sf"/>
</dbReference>
<dbReference type="InterPro" id="IPR020069">
    <property type="entry name" value="Ribosomal_bL9_C"/>
</dbReference>
<dbReference type="InterPro" id="IPR009027">
    <property type="entry name" value="Ribosomal_bL9/RNase_H1_N"/>
</dbReference>
<dbReference type="EMBL" id="CP146843">
    <property type="protein sequence ID" value="WYY26306.1"/>
    <property type="molecule type" value="Genomic_DNA"/>
</dbReference>
<comment type="similarity">
    <text evidence="1 7">Belongs to the bacterial ribosomal protein bL9 family.</text>
</comment>
<evidence type="ECO:0000256" key="7">
    <source>
        <dbReference type="HAMAP-Rule" id="MF_00503"/>
    </source>
</evidence>
<evidence type="ECO:0000256" key="3">
    <source>
        <dbReference type="ARBA" id="ARBA00022884"/>
    </source>
</evidence>
<dbReference type="HAMAP" id="MF_00503">
    <property type="entry name" value="Ribosomal_bL9"/>
    <property type="match status" value="1"/>
</dbReference>
<keyword evidence="4 7" id="KW-0689">Ribosomal protein</keyword>
<dbReference type="GO" id="GO:0005840">
    <property type="term" value="C:ribosome"/>
    <property type="evidence" value="ECO:0007669"/>
    <property type="project" value="UniProtKB-KW"/>
</dbReference>
<name>A0ABZ2U8A5_ASHYP</name>
<evidence type="ECO:0000256" key="6">
    <source>
        <dbReference type="ARBA" id="ARBA00035292"/>
    </source>
</evidence>
<sequence length="149" mass="17208">MKIILLEDIPNKGKKYDIIKINSGYGNFLIKEKKAFLAIKNNIQKIQTEQMLQEEENKKNNLLMQQLKKDIDNKQIDIMSNFGPTGKMYGKITSQQIIDEFHIKHNILINKKKVIVDKKINSLGTYKAKVILTKDIIASFFINIKDAAK</sequence>
<dbReference type="Gene3D" id="3.10.430.100">
    <property type="entry name" value="Ribosomal protein L9, C-terminal domain"/>
    <property type="match status" value="1"/>
</dbReference>
<evidence type="ECO:0000256" key="4">
    <source>
        <dbReference type="ARBA" id="ARBA00022980"/>
    </source>
</evidence>
<evidence type="ECO:0000313" key="10">
    <source>
        <dbReference type="EMBL" id="WYY26306.1"/>
    </source>
</evidence>
<organism evidence="10 11">
    <name type="scientific">Ash yellows phytoplasma</name>
    <dbReference type="NCBI Taxonomy" id="35780"/>
    <lineage>
        <taxon>Bacteria</taxon>
        <taxon>Bacillati</taxon>
        <taxon>Mycoplasmatota</taxon>
        <taxon>Mollicutes</taxon>
        <taxon>Acholeplasmatales</taxon>
        <taxon>Acholeplasmataceae</taxon>
        <taxon>Candidatus Phytoplasma</taxon>
        <taxon>16SrVII (Ash yellows group)</taxon>
    </lineage>
</organism>
<dbReference type="Gene3D" id="3.40.5.10">
    <property type="entry name" value="Ribosomal protein L9, N-terminal domain"/>
    <property type="match status" value="1"/>
</dbReference>
<dbReference type="InterPro" id="IPR000244">
    <property type="entry name" value="Ribosomal_bL9"/>
</dbReference>
<evidence type="ECO:0000256" key="2">
    <source>
        <dbReference type="ARBA" id="ARBA00022730"/>
    </source>
</evidence>
<dbReference type="Proteomes" id="UP001484199">
    <property type="component" value="Chromosome"/>
</dbReference>
<dbReference type="NCBIfam" id="TIGR00158">
    <property type="entry name" value="L9"/>
    <property type="match status" value="1"/>
</dbReference>
<evidence type="ECO:0000259" key="8">
    <source>
        <dbReference type="Pfam" id="PF01281"/>
    </source>
</evidence>
<dbReference type="InterPro" id="IPR020594">
    <property type="entry name" value="Ribosomal_bL9_bac/chp"/>
</dbReference>
<keyword evidence="5 7" id="KW-0687">Ribonucleoprotein</keyword>
<evidence type="ECO:0000256" key="5">
    <source>
        <dbReference type="ARBA" id="ARBA00023274"/>
    </source>
</evidence>
<keyword evidence="11" id="KW-1185">Reference proteome</keyword>
<proteinExistence type="inferred from homology"/>
<dbReference type="PANTHER" id="PTHR21368">
    <property type="entry name" value="50S RIBOSOMAL PROTEIN L9"/>
    <property type="match status" value="1"/>
</dbReference>
<gene>
    <name evidence="7" type="primary">rplI</name>
    <name evidence="10" type="ORF">AshY1_01640</name>
</gene>
<feature type="domain" description="Large ribosomal subunit protein bL9 C-terminal" evidence="9">
    <location>
        <begin position="65"/>
        <end position="145"/>
    </location>
</feature>
<accession>A0ABZ2U8A5</accession>
<evidence type="ECO:0000259" key="9">
    <source>
        <dbReference type="Pfam" id="PF03948"/>
    </source>
</evidence>
<dbReference type="Pfam" id="PF01281">
    <property type="entry name" value="Ribosomal_L9_N"/>
    <property type="match status" value="1"/>
</dbReference>
<evidence type="ECO:0000256" key="1">
    <source>
        <dbReference type="ARBA" id="ARBA00010605"/>
    </source>
</evidence>
<dbReference type="Pfam" id="PF03948">
    <property type="entry name" value="Ribosomal_L9_C"/>
    <property type="match status" value="1"/>
</dbReference>
<comment type="function">
    <text evidence="7">Binds to the 23S rRNA.</text>
</comment>
<dbReference type="InterPro" id="IPR036935">
    <property type="entry name" value="Ribosomal_bL9_N_sf"/>
</dbReference>
<dbReference type="InterPro" id="IPR020070">
    <property type="entry name" value="Ribosomal_bL9_N"/>
</dbReference>
<dbReference type="SUPFAM" id="SSF55653">
    <property type="entry name" value="Ribosomal protein L9 C-domain"/>
    <property type="match status" value="1"/>
</dbReference>
<protein>
    <recommendedName>
        <fullName evidence="6 7">Large ribosomal subunit protein bL9</fullName>
    </recommendedName>
</protein>
<dbReference type="SUPFAM" id="SSF55658">
    <property type="entry name" value="L9 N-domain-like"/>
    <property type="match status" value="1"/>
</dbReference>